<sequence length="91" mass="10220">MTDQVENSEMTDQGEKIYSEFTLASNYASFDTVEDFLATDLPESPQNALSQTNPESEIQVVKQREGQINKGIEGQNQQMNKEALEKFLTGN</sequence>
<evidence type="ECO:0000313" key="2">
    <source>
        <dbReference type="Proteomes" id="UP000789920"/>
    </source>
</evidence>
<accession>A0ACA9M9Y6</accession>
<dbReference type="EMBL" id="CAJVQC010007441">
    <property type="protein sequence ID" value="CAG8579399.1"/>
    <property type="molecule type" value="Genomic_DNA"/>
</dbReference>
<reference evidence="1" key="1">
    <citation type="submission" date="2021-06" db="EMBL/GenBank/DDBJ databases">
        <authorList>
            <person name="Kallberg Y."/>
            <person name="Tangrot J."/>
            <person name="Rosling A."/>
        </authorList>
    </citation>
    <scope>NUCLEOTIDE SEQUENCE</scope>
    <source>
        <strain evidence="1">MA461A</strain>
    </source>
</reference>
<protein>
    <submittedName>
        <fullName evidence="1">23656_t:CDS:1</fullName>
    </submittedName>
</protein>
<dbReference type="Proteomes" id="UP000789920">
    <property type="component" value="Unassembled WGS sequence"/>
</dbReference>
<evidence type="ECO:0000313" key="1">
    <source>
        <dbReference type="EMBL" id="CAG8579399.1"/>
    </source>
</evidence>
<feature type="non-terminal residue" evidence="1">
    <location>
        <position position="91"/>
    </location>
</feature>
<gene>
    <name evidence="1" type="ORF">RPERSI_LOCUS5078</name>
</gene>
<keyword evidence="2" id="KW-1185">Reference proteome</keyword>
<comment type="caution">
    <text evidence="1">The sequence shown here is derived from an EMBL/GenBank/DDBJ whole genome shotgun (WGS) entry which is preliminary data.</text>
</comment>
<organism evidence="1 2">
    <name type="scientific">Racocetra persica</name>
    <dbReference type="NCBI Taxonomy" id="160502"/>
    <lineage>
        <taxon>Eukaryota</taxon>
        <taxon>Fungi</taxon>
        <taxon>Fungi incertae sedis</taxon>
        <taxon>Mucoromycota</taxon>
        <taxon>Glomeromycotina</taxon>
        <taxon>Glomeromycetes</taxon>
        <taxon>Diversisporales</taxon>
        <taxon>Gigasporaceae</taxon>
        <taxon>Racocetra</taxon>
    </lineage>
</organism>
<proteinExistence type="predicted"/>
<name>A0ACA9M9Y6_9GLOM</name>